<dbReference type="GO" id="GO:0055087">
    <property type="term" value="C:Ski complex"/>
    <property type="evidence" value="ECO:0007669"/>
    <property type="project" value="InterPro"/>
</dbReference>
<dbReference type="InterPro" id="IPR039226">
    <property type="entry name" value="Ski3/TTC37"/>
</dbReference>
<dbReference type="AlphaFoldDB" id="A0A7S2ZSI8"/>
<gene>
    <name evidence="4" type="ORF">RMAR00112_LOCUS16011</name>
</gene>
<dbReference type="PROSITE" id="PS50005">
    <property type="entry name" value="TPR"/>
    <property type="match status" value="1"/>
</dbReference>
<reference evidence="4" key="1">
    <citation type="submission" date="2021-01" db="EMBL/GenBank/DDBJ databases">
        <authorList>
            <person name="Corre E."/>
            <person name="Pelletier E."/>
            <person name="Niang G."/>
            <person name="Scheremetjew M."/>
            <person name="Finn R."/>
            <person name="Kale V."/>
            <person name="Holt S."/>
            <person name="Cochrane G."/>
            <person name="Meng A."/>
            <person name="Brown T."/>
            <person name="Cohen L."/>
        </authorList>
    </citation>
    <scope>NUCLEOTIDE SEQUENCE</scope>
    <source>
        <strain evidence="4">CCMP 769</strain>
    </source>
</reference>
<dbReference type="SUPFAM" id="SSF48452">
    <property type="entry name" value="TPR-like"/>
    <property type="match status" value="3"/>
</dbReference>
<evidence type="ECO:0000256" key="2">
    <source>
        <dbReference type="ARBA" id="ARBA00022803"/>
    </source>
</evidence>
<proteinExistence type="predicted"/>
<organism evidence="4">
    <name type="scientific">Rhodosorus marinus</name>
    <dbReference type="NCBI Taxonomy" id="101924"/>
    <lineage>
        <taxon>Eukaryota</taxon>
        <taxon>Rhodophyta</taxon>
        <taxon>Stylonematophyceae</taxon>
        <taxon>Stylonematales</taxon>
        <taxon>Stylonemataceae</taxon>
        <taxon>Rhodosorus</taxon>
    </lineage>
</organism>
<accession>A0A7S2ZSI8</accession>
<evidence type="ECO:0000256" key="1">
    <source>
        <dbReference type="ARBA" id="ARBA00022737"/>
    </source>
</evidence>
<keyword evidence="1" id="KW-0677">Repeat</keyword>
<dbReference type="Gene3D" id="1.25.40.10">
    <property type="entry name" value="Tetratricopeptide repeat domain"/>
    <property type="match status" value="3"/>
</dbReference>
<dbReference type="GO" id="GO:0006401">
    <property type="term" value="P:RNA catabolic process"/>
    <property type="evidence" value="ECO:0007669"/>
    <property type="project" value="InterPro"/>
</dbReference>
<dbReference type="PANTHER" id="PTHR15704">
    <property type="entry name" value="SUPERKILLER 3 PROTEIN-RELATED"/>
    <property type="match status" value="1"/>
</dbReference>
<evidence type="ECO:0000313" key="4">
    <source>
        <dbReference type="EMBL" id="CAE0048024.1"/>
    </source>
</evidence>
<dbReference type="InterPro" id="IPR019734">
    <property type="entry name" value="TPR_rpt"/>
</dbReference>
<feature type="repeat" description="TPR" evidence="3">
    <location>
        <begin position="135"/>
        <end position="168"/>
    </location>
</feature>
<dbReference type="InterPro" id="IPR011990">
    <property type="entry name" value="TPR-like_helical_dom_sf"/>
</dbReference>
<keyword evidence="2 3" id="KW-0802">TPR repeat</keyword>
<dbReference type="PANTHER" id="PTHR15704:SF7">
    <property type="entry name" value="SUPERKILLER COMPLEX PROTEIN 3"/>
    <property type="match status" value="1"/>
</dbReference>
<dbReference type="EMBL" id="HBHW01020605">
    <property type="protein sequence ID" value="CAE0048024.1"/>
    <property type="molecule type" value="Transcribed_RNA"/>
</dbReference>
<protein>
    <submittedName>
        <fullName evidence="4">Uncharacterized protein</fullName>
    </submittedName>
</protein>
<sequence length="1137" mass="125307">MEEGVEPVLASFSNELILAGPLEHLFSRAELLLEEPSKSLSSRIFRSSSALYASRGRCYWDERRSAFPQLVGVTSSPRSCHDGIASCFHGERLKRIEMPSTSELIKSAKAALESGDLDRALSLCKDVLKQDKRNYMAFVLVGIAAKRKGDLERSIQAYDRAVHVNEKLPAAWTGLVETLSEIDEPDVLQLEKLLKALSIAGDRKSGKGLRKAEVSTKLAGLDQKRVPDAVSAWVEYADTLSDDEAALRARCEAIRVFGTFTHDEEGSQTKMYLHAVQSLLQLGKMLPPDIANLVCLQFKELLRRNKVVASNTVDILGQLHRLAPGSTNYIELILELSEEDDGDVLGFWQYRILASKISHVRREINGVAASLLSLSDKNTDDAGGLANWLRLRNVTRAQLELLASGRTKNTIASVSEVLLVTNALFEEGRLLLAQKLSLHDLGMLDKIEEAGRPVTRMRAAINVVLGFIAVRDRKFKTAIDLFGKSMEYFPVQSARGLVQADEADGRDAAVSLQKWQRSDPENPEIVLHTALENLEMRREEATELLLRAADEADRRKRSLSERKPREIHFFCKSIAGNWNTVQANCLICAAQGKLAGGGEGAKDLLVKAASLLPKSAISFSLLGAFFEKQGAQSPAMQLRVRKCYQRALAANPAEELAGRRLTAMLISAGEKAAATDIARRAADVDAKSRWALIAAGKLLTEEGSFSESIKYLQLACRSFGNSDVETNRKRYYGVVDLLPDAGEDVRYERTCWLLLAKAYRKTGKLVSSTAAARHALEINGDSTMEQIQIAMELGLGLTCQGEFRTSLSTFDKAIEVSKESMKVVPVALHTGRAQALYEMATVDWVEGRWLRAASLWESAEQEFLLAAKRFPSAMLIGKAGDCARKIANLSGLPGRTDTKAHSERALKQYSRAARLSPWEPNSFRDMSVCMGTIGMTNAAQRLLKWTLNIWPTRRDLWLALGTAYALAGPRSQGLALHCLSTAVEMQPTAESLQLLGTTLAFGGKNSTRCHACAAEAIKTNSSSFHGWMLLGMVREDLAHGEPEKLRSAFAAYKMADDLGGGPESVYGQHRILSTLVKQQKATDLEVFAAFGVHGRLGLEQPEYVDSHLEELRLRRQAAADRTDVHRFQHLHPDLVVI</sequence>
<evidence type="ECO:0000256" key="3">
    <source>
        <dbReference type="PROSITE-ProRule" id="PRU00339"/>
    </source>
</evidence>
<name>A0A7S2ZSI8_9RHOD</name>
<dbReference type="SMART" id="SM00028">
    <property type="entry name" value="TPR"/>
    <property type="match status" value="7"/>
</dbReference>